<accession>A0A4C1ZDK8</accession>
<dbReference type="Proteomes" id="UP000299102">
    <property type="component" value="Unassembled WGS sequence"/>
</dbReference>
<reference evidence="1 2" key="1">
    <citation type="journal article" date="2019" name="Commun. Biol.">
        <title>The bagworm genome reveals a unique fibroin gene that provides high tensile strength.</title>
        <authorList>
            <person name="Kono N."/>
            <person name="Nakamura H."/>
            <person name="Ohtoshi R."/>
            <person name="Tomita M."/>
            <person name="Numata K."/>
            <person name="Arakawa K."/>
        </authorList>
    </citation>
    <scope>NUCLEOTIDE SEQUENCE [LARGE SCALE GENOMIC DNA]</scope>
</reference>
<proteinExistence type="predicted"/>
<protein>
    <submittedName>
        <fullName evidence="1">Uncharacterized protein</fullName>
    </submittedName>
</protein>
<gene>
    <name evidence="1" type="ORF">EVAR_64770_1</name>
</gene>
<comment type="caution">
    <text evidence="1">The sequence shown here is derived from an EMBL/GenBank/DDBJ whole genome shotgun (WGS) entry which is preliminary data.</text>
</comment>
<sequence>MVVLRGVPKEISFEEVKEGLRAQKIPVQAVHRITNKLHKPLGLVLVAGTTEAKDKGKRAAFFKIKSCLGNHGTAQCTSNKETDRLLACVVYKEKGHMANYLGCPRVPKKALPPVKAALRQAPMRAVSHIKLHPCSGGITQRPAHIQTKSVVQRRRLKPINVNNINYQ</sequence>
<organism evidence="1 2">
    <name type="scientific">Eumeta variegata</name>
    <name type="common">Bagworm moth</name>
    <name type="synonym">Eumeta japonica</name>
    <dbReference type="NCBI Taxonomy" id="151549"/>
    <lineage>
        <taxon>Eukaryota</taxon>
        <taxon>Metazoa</taxon>
        <taxon>Ecdysozoa</taxon>
        <taxon>Arthropoda</taxon>
        <taxon>Hexapoda</taxon>
        <taxon>Insecta</taxon>
        <taxon>Pterygota</taxon>
        <taxon>Neoptera</taxon>
        <taxon>Endopterygota</taxon>
        <taxon>Lepidoptera</taxon>
        <taxon>Glossata</taxon>
        <taxon>Ditrysia</taxon>
        <taxon>Tineoidea</taxon>
        <taxon>Psychidae</taxon>
        <taxon>Oiketicinae</taxon>
        <taxon>Eumeta</taxon>
    </lineage>
</organism>
<dbReference type="EMBL" id="BGZK01001738">
    <property type="protein sequence ID" value="GBP85472.1"/>
    <property type="molecule type" value="Genomic_DNA"/>
</dbReference>
<dbReference type="AlphaFoldDB" id="A0A4C1ZDK8"/>
<name>A0A4C1ZDK8_EUMVA</name>
<keyword evidence="2" id="KW-1185">Reference proteome</keyword>
<evidence type="ECO:0000313" key="1">
    <source>
        <dbReference type="EMBL" id="GBP85472.1"/>
    </source>
</evidence>
<evidence type="ECO:0000313" key="2">
    <source>
        <dbReference type="Proteomes" id="UP000299102"/>
    </source>
</evidence>
<dbReference type="OrthoDB" id="8123886at2759"/>